<reference evidence="2" key="1">
    <citation type="journal article" date="2023" name="G3 (Bethesda)">
        <title>Genome assembly and association tests identify interacting loci associated with vigor, precocity, and sex in interspecific pistachio rootstocks.</title>
        <authorList>
            <person name="Palmer W."/>
            <person name="Jacygrad E."/>
            <person name="Sagayaradj S."/>
            <person name="Cavanaugh K."/>
            <person name="Han R."/>
            <person name="Bertier L."/>
            <person name="Beede B."/>
            <person name="Kafkas S."/>
            <person name="Golino D."/>
            <person name="Preece J."/>
            <person name="Michelmore R."/>
        </authorList>
    </citation>
    <scope>NUCLEOTIDE SEQUENCE [LARGE SCALE GENOMIC DNA]</scope>
</reference>
<dbReference type="EMBL" id="CM047909">
    <property type="protein sequence ID" value="KAJ0079181.1"/>
    <property type="molecule type" value="Genomic_DNA"/>
</dbReference>
<proteinExistence type="predicted"/>
<protein>
    <submittedName>
        <fullName evidence="1">Uncharacterized protein</fullName>
    </submittedName>
</protein>
<name>A0ACC0ZZ04_9ROSI</name>
<sequence length="190" mass="20912">MLGGCVIKTQASEVNLALDDESEVLVADTSTNVIMESVGGGNAFNVKFSMNLLSILEQLVAEATVQALKKPTQGFGAERKFDTEKKGMNSQRQLKRSRWSLLHLLRTFNPSQLLPVVNSQNLSWKSPVMLEIQSEDPPAEPSAREDDPAEPSLEMDKQDEPMSRSDLSTSFQECLQSGNKNTKPGTLKKS</sequence>
<organism evidence="1 2">
    <name type="scientific">Pistacia atlantica</name>
    <dbReference type="NCBI Taxonomy" id="434234"/>
    <lineage>
        <taxon>Eukaryota</taxon>
        <taxon>Viridiplantae</taxon>
        <taxon>Streptophyta</taxon>
        <taxon>Embryophyta</taxon>
        <taxon>Tracheophyta</taxon>
        <taxon>Spermatophyta</taxon>
        <taxon>Magnoliopsida</taxon>
        <taxon>eudicotyledons</taxon>
        <taxon>Gunneridae</taxon>
        <taxon>Pentapetalae</taxon>
        <taxon>rosids</taxon>
        <taxon>malvids</taxon>
        <taxon>Sapindales</taxon>
        <taxon>Anacardiaceae</taxon>
        <taxon>Pistacia</taxon>
    </lineage>
</organism>
<keyword evidence="2" id="KW-1185">Reference proteome</keyword>
<dbReference type="Proteomes" id="UP001164250">
    <property type="component" value="Chromosome 13"/>
</dbReference>
<comment type="caution">
    <text evidence="1">The sequence shown here is derived from an EMBL/GenBank/DDBJ whole genome shotgun (WGS) entry which is preliminary data.</text>
</comment>
<accession>A0ACC0ZZ04</accession>
<gene>
    <name evidence="1" type="ORF">Patl1_22801</name>
</gene>
<evidence type="ECO:0000313" key="1">
    <source>
        <dbReference type="EMBL" id="KAJ0079181.1"/>
    </source>
</evidence>
<evidence type="ECO:0000313" key="2">
    <source>
        <dbReference type="Proteomes" id="UP001164250"/>
    </source>
</evidence>